<accession>A0A1R1PCN0</accession>
<dbReference type="EMBL" id="LSSK01001823">
    <property type="protein sequence ID" value="OMH78735.1"/>
    <property type="molecule type" value="Genomic_DNA"/>
</dbReference>
<reference evidence="2" key="1">
    <citation type="submission" date="2017-01" db="EMBL/GenBank/DDBJ databases">
        <authorList>
            <person name="Wang Y."/>
            <person name="White M."/>
            <person name="Kvist S."/>
            <person name="Moncalvo J.-M."/>
        </authorList>
    </citation>
    <scope>NUCLEOTIDE SEQUENCE [LARGE SCALE GENOMIC DNA]</scope>
    <source>
        <strain evidence="2">COL-18-3</strain>
    </source>
</reference>
<dbReference type="Proteomes" id="UP000188320">
    <property type="component" value="Unassembled WGS sequence"/>
</dbReference>
<dbReference type="AlphaFoldDB" id="A0A1R1PCN0"/>
<evidence type="ECO:0000313" key="1">
    <source>
        <dbReference type="EMBL" id="OMH78735.1"/>
    </source>
</evidence>
<keyword evidence="2" id="KW-1185">Reference proteome</keyword>
<protein>
    <submittedName>
        <fullName evidence="1">Uncharacterized protein</fullName>
    </submittedName>
</protein>
<proteinExistence type="predicted"/>
<organism evidence="1 2">
    <name type="scientific">Zancudomyces culisetae</name>
    <name type="common">Gut fungus</name>
    <name type="synonym">Smittium culisetae</name>
    <dbReference type="NCBI Taxonomy" id="1213189"/>
    <lineage>
        <taxon>Eukaryota</taxon>
        <taxon>Fungi</taxon>
        <taxon>Fungi incertae sedis</taxon>
        <taxon>Zoopagomycota</taxon>
        <taxon>Kickxellomycotina</taxon>
        <taxon>Harpellomycetes</taxon>
        <taxon>Harpellales</taxon>
        <taxon>Legeriomycetaceae</taxon>
        <taxon>Zancudomyces</taxon>
    </lineage>
</organism>
<name>A0A1R1PCN0_ZANCU</name>
<comment type="caution">
    <text evidence="1">The sequence shown here is derived from an EMBL/GenBank/DDBJ whole genome shotgun (WGS) entry which is preliminary data.</text>
</comment>
<gene>
    <name evidence="1" type="ORF">AX774_g7866</name>
</gene>
<evidence type="ECO:0000313" key="2">
    <source>
        <dbReference type="Proteomes" id="UP000188320"/>
    </source>
</evidence>
<sequence>MLSHIHYVPVIVDNNSNNNNNTCSGGVGASICQKTNVLLQQNAMQSAEIETRQAQAQHAHIHDLRQQQQQQQQQGMVFGQINNGVIEAPEQMMGQQLNNYSINSANGVNGVNGGQRVMAGVGAGAGGVVQQRLMSKRSFEDFEMQMNEGVVVDGRVSNVACHQNGVYGSVDTEMDLANGKRQRINPCSVLMN</sequence>